<feature type="domain" description="Cullin N-terminal" evidence="3">
    <location>
        <begin position="636"/>
        <end position="735"/>
    </location>
</feature>
<evidence type="ECO:0000256" key="2">
    <source>
        <dbReference type="SAM" id="Phobius"/>
    </source>
</evidence>
<organism evidence="4 5">
    <name type="scientific">Mycena sanguinolenta</name>
    <dbReference type="NCBI Taxonomy" id="230812"/>
    <lineage>
        <taxon>Eukaryota</taxon>
        <taxon>Fungi</taxon>
        <taxon>Dikarya</taxon>
        <taxon>Basidiomycota</taxon>
        <taxon>Agaricomycotina</taxon>
        <taxon>Agaricomycetes</taxon>
        <taxon>Agaricomycetidae</taxon>
        <taxon>Agaricales</taxon>
        <taxon>Marasmiineae</taxon>
        <taxon>Mycenaceae</taxon>
        <taxon>Mycena</taxon>
    </lineage>
</organism>
<dbReference type="SUPFAM" id="SSF74788">
    <property type="entry name" value="Cullin repeat-like"/>
    <property type="match status" value="1"/>
</dbReference>
<dbReference type="AlphaFoldDB" id="A0A8H6ZGT3"/>
<name>A0A8H6ZGT3_9AGAR</name>
<keyword evidence="5" id="KW-1185">Reference proteome</keyword>
<evidence type="ECO:0000313" key="4">
    <source>
        <dbReference type="EMBL" id="KAF7377249.1"/>
    </source>
</evidence>
<dbReference type="InterPro" id="IPR016159">
    <property type="entry name" value="Cullin_repeat-like_dom_sf"/>
</dbReference>
<reference evidence="4" key="1">
    <citation type="submission" date="2020-05" db="EMBL/GenBank/DDBJ databases">
        <title>Mycena genomes resolve the evolution of fungal bioluminescence.</title>
        <authorList>
            <person name="Tsai I.J."/>
        </authorList>
    </citation>
    <scope>NUCLEOTIDE SEQUENCE</scope>
    <source>
        <strain evidence="4">160909Yilan</strain>
    </source>
</reference>
<keyword evidence="2" id="KW-1133">Transmembrane helix</keyword>
<dbReference type="Proteomes" id="UP000623467">
    <property type="component" value="Unassembled WGS sequence"/>
</dbReference>
<feature type="transmembrane region" description="Helical" evidence="2">
    <location>
        <begin position="211"/>
        <end position="232"/>
    </location>
</feature>
<comment type="caution">
    <text evidence="4">The sequence shown here is derived from an EMBL/GenBank/DDBJ whole genome shotgun (WGS) entry which is preliminary data.</text>
</comment>
<proteinExistence type="inferred from homology"/>
<dbReference type="Pfam" id="PF00888">
    <property type="entry name" value="Cullin"/>
    <property type="match status" value="1"/>
</dbReference>
<keyword evidence="2" id="KW-0472">Membrane</keyword>
<feature type="transmembrane region" description="Helical" evidence="2">
    <location>
        <begin position="78"/>
        <end position="106"/>
    </location>
</feature>
<dbReference type="OrthoDB" id="3032844at2759"/>
<evidence type="ECO:0000256" key="1">
    <source>
        <dbReference type="ARBA" id="ARBA00006019"/>
    </source>
</evidence>
<protein>
    <recommendedName>
        <fullName evidence="3">Cullin N-terminal domain-containing protein</fullName>
    </recommendedName>
</protein>
<evidence type="ECO:0000259" key="3">
    <source>
        <dbReference type="Pfam" id="PF00888"/>
    </source>
</evidence>
<comment type="similarity">
    <text evidence="1">Belongs to the cullin family.</text>
</comment>
<dbReference type="InterPro" id="IPR001373">
    <property type="entry name" value="Cullin_N"/>
</dbReference>
<feature type="transmembrane region" description="Helical" evidence="2">
    <location>
        <begin position="333"/>
        <end position="357"/>
    </location>
</feature>
<gene>
    <name evidence="4" type="ORF">MSAN_00145200</name>
</gene>
<dbReference type="Gene3D" id="1.20.1310.10">
    <property type="entry name" value="Cullin Repeats"/>
    <property type="match status" value="1"/>
</dbReference>
<evidence type="ECO:0000313" key="5">
    <source>
        <dbReference type="Proteomes" id="UP000623467"/>
    </source>
</evidence>
<feature type="transmembrane region" description="Helical" evidence="2">
    <location>
        <begin position="179"/>
        <end position="199"/>
    </location>
</feature>
<keyword evidence="2" id="KW-0812">Transmembrane</keyword>
<sequence length="773" mass="85886">MQSEPAAQNASLPQLVFCTLQVSPLLSKPPLCMSSRASFGTTISSGIQDLSAILSLLGTEQCEVHVGSALRGGGRGGFLYAAVTPLSIFGSLGMAKAAFTIMLLGIPVRGAKILQQMGFDAKGDVVSLLMSEAEGTRYEAESRLLVLLHKYYLEPSAHRISVEQPPTSARLPNIRPWDLKLLGTSALVACLGAAPYFHFVLHRTSFLALEIFFPICRVVGGLLCVFPGQLLLQYRIQMLLRQRLLFLGINNLLHDEVSMPYIRWDETYASEVCLSSLKEFLRTPMDEELKDDMEPFFNVLAQALNPTVKLPDVSEREASTIAGHLEAYLRNTWAWLVMEIFLLTGFLMTLVGYVGCFTIVQNSPNSRDTYIWLGAEALLAFIRLLVWAVNPPWDDPDGVHLIVDCSNRQSLAAESDENPLDIFKPMSSHRFWETLAAYSGVANIDDISGIRGFRPSYSWTKHEKDEILSIILEEDRSGGQIVLCTMNAENLEFYHAELSSADGISVTARKKEKLDDHDSLMKSPNFVMDVFEQYRSILELKCRVSPSSAIQASWALSHCWMVPKRESPESDSNIRSGLKYINVILGIGISQLSDAEDGTSAQQAAVASWNVVKGIVERTMAGIMPTYSQFDDCVSLVSVHSGSRDLHDELSKYLSEHTQMVYKILHSKENNFLKEYDEKWQVYSNAALVLRRLFKPLDLDLVKREREKGRIDSVQLVALKKWDQNVSNMLSDRLGSAARGVQKAIAAVTPTAPGKTLLGSDGVMEEELEVRAA</sequence>
<dbReference type="EMBL" id="JACAZH010000001">
    <property type="protein sequence ID" value="KAF7377249.1"/>
    <property type="molecule type" value="Genomic_DNA"/>
</dbReference>
<accession>A0A8H6ZGT3</accession>